<protein>
    <submittedName>
        <fullName evidence="3">Pullulanase</fullName>
        <ecNumber evidence="3">3.2.1.41</ecNumber>
    </submittedName>
</protein>
<name>A0A449BIJ3_9MOLU</name>
<dbReference type="Pfam" id="PF02922">
    <property type="entry name" value="CBM_48"/>
    <property type="match status" value="1"/>
</dbReference>
<dbReference type="InterPro" id="IPR013783">
    <property type="entry name" value="Ig-like_fold"/>
</dbReference>
<proteinExistence type="inferred from homology"/>
<dbReference type="EMBL" id="LR215050">
    <property type="protein sequence ID" value="VEU82275.1"/>
    <property type="molecule type" value="Genomic_DNA"/>
</dbReference>
<comment type="similarity">
    <text evidence="1">Belongs to the glycosyl hydrolase 13 family.</text>
</comment>
<dbReference type="RefSeq" id="WP_051659052.1">
    <property type="nucleotide sequence ID" value="NZ_LR215050.1"/>
</dbReference>
<dbReference type="Pfam" id="PF00128">
    <property type="entry name" value="Alpha-amylase"/>
    <property type="match status" value="1"/>
</dbReference>
<feature type="domain" description="Glycosyl hydrolase family 13 catalytic" evidence="2">
    <location>
        <begin position="205"/>
        <end position="561"/>
    </location>
</feature>
<dbReference type="GO" id="GO:0005975">
    <property type="term" value="P:carbohydrate metabolic process"/>
    <property type="evidence" value="ECO:0007669"/>
    <property type="project" value="InterPro"/>
</dbReference>
<dbReference type="KEGG" id="ahk:NCTC10172_00283"/>
<keyword evidence="4" id="KW-1185">Reference proteome</keyword>
<dbReference type="SUPFAM" id="SSF51445">
    <property type="entry name" value="(Trans)glycosidases"/>
    <property type="match status" value="1"/>
</dbReference>
<organism evidence="3 4">
    <name type="scientific">Acholeplasma hippikon</name>
    <dbReference type="NCBI Taxonomy" id="264636"/>
    <lineage>
        <taxon>Bacteria</taxon>
        <taxon>Bacillati</taxon>
        <taxon>Mycoplasmatota</taxon>
        <taxon>Mollicutes</taxon>
        <taxon>Acholeplasmatales</taxon>
        <taxon>Acholeplasmataceae</taxon>
        <taxon>Acholeplasma</taxon>
    </lineage>
</organism>
<dbReference type="InterPro" id="IPR004193">
    <property type="entry name" value="Glyco_hydro_13_N"/>
</dbReference>
<accession>A0A449BIJ3</accession>
<sequence>MKAFIDDFNLIRIESNVYISHIGIEGYQLYWLKNENGNQYFKTDKNLELHLVDHIWINEVSYPLSIGLITLQKSFNQKFKYDGPLGYQYTKEKTTFTVFSPVAKEIILDVNGSKYPMTYEKPVWTVEVSGDLESLPYHYEIRLVDEFETATDPYNIASNLTDSIIIDLTKVEKEQYDFVKLKKYTDAVIYEGHIRDLSLNLDVVNKGTFLGVTEHSEKLNGSVLEYIKNLGITHLQLLPVFDFYGVDDIEKSKAYNWGYNPMQYFAIDGWLSRNPNDPYERIKEFKKVVDEAHKLNLGIVMDVVYNHVYERALFPYDVFAPGYFYRHDKNFKQTHSCFLENDVETTNYMVRRLILDSLEHFVRFYKVDGFRFDLMGLLDNETMNLAYERLVKINPSIILYGEGWNMDTAVTKKLRSNMANQATMKKIGHFNDFYRNIFKGQLHTKELGYATGHQGLSDKAMLGILGSPHMFDSPIKSINYVECHDNLTLFDTLSFNYDKLEVKQIYQDLNNHLIAISQGVPFYHAGQEMYRSKNGVENSYNSSDEINSIKWYDYKSISKFRQILKIRKLHSVYRFDKYVKKGISIEKIENYIYYELQTKDYTLSHYIKNDFKKSTLPNDGKLIFTSQKVNKQNGFIYADKPGVYIIKRKR</sequence>
<dbReference type="GO" id="GO:0051060">
    <property type="term" value="F:pullulanase activity"/>
    <property type="evidence" value="ECO:0007669"/>
    <property type="project" value="UniProtKB-EC"/>
</dbReference>
<keyword evidence="3" id="KW-0378">Hydrolase</keyword>
<evidence type="ECO:0000259" key="2">
    <source>
        <dbReference type="SMART" id="SM00642"/>
    </source>
</evidence>
<dbReference type="EC" id="3.2.1.41" evidence="3"/>
<dbReference type="AlphaFoldDB" id="A0A449BIJ3"/>
<dbReference type="Proteomes" id="UP000290909">
    <property type="component" value="Chromosome"/>
</dbReference>
<dbReference type="Gene3D" id="2.60.40.10">
    <property type="entry name" value="Immunoglobulins"/>
    <property type="match status" value="1"/>
</dbReference>
<dbReference type="InterPro" id="IPR014756">
    <property type="entry name" value="Ig_E-set"/>
</dbReference>
<reference evidence="3 4" key="1">
    <citation type="submission" date="2019-01" db="EMBL/GenBank/DDBJ databases">
        <authorList>
            <consortium name="Pathogen Informatics"/>
        </authorList>
    </citation>
    <scope>NUCLEOTIDE SEQUENCE [LARGE SCALE GENOMIC DNA]</scope>
    <source>
        <strain evidence="3 4">NCTC10172</strain>
    </source>
</reference>
<evidence type="ECO:0000313" key="4">
    <source>
        <dbReference type="Proteomes" id="UP000290909"/>
    </source>
</evidence>
<dbReference type="CDD" id="cd11341">
    <property type="entry name" value="AmyAc_Pullulanase_LD-like"/>
    <property type="match status" value="1"/>
</dbReference>
<evidence type="ECO:0000256" key="1">
    <source>
        <dbReference type="ARBA" id="ARBA00008061"/>
    </source>
</evidence>
<dbReference type="Gene3D" id="3.20.20.80">
    <property type="entry name" value="Glycosidases"/>
    <property type="match status" value="1"/>
</dbReference>
<gene>
    <name evidence="3" type="primary">amyX</name>
    <name evidence="3" type="ORF">NCTC10172_00283</name>
</gene>
<dbReference type="STRING" id="1408416.GCA_000702765_01100"/>
<dbReference type="PANTHER" id="PTHR43002">
    <property type="entry name" value="GLYCOGEN DEBRANCHING ENZYME"/>
    <property type="match status" value="1"/>
</dbReference>
<keyword evidence="3" id="KW-0326">Glycosidase</keyword>
<dbReference type="InterPro" id="IPR006047">
    <property type="entry name" value="GH13_cat_dom"/>
</dbReference>
<dbReference type="SMART" id="SM00642">
    <property type="entry name" value="Aamy"/>
    <property type="match status" value="1"/>
</dbReference>
<dbReference type="InterPro" id="IPR017853">
    <property type="entry name" value="GH"/>
</dbReference>
<evidence type="ECO:0000313" key="3">
    <source>
        <dbReference type="EMBL" id="VEU82275.1"/>
    </source>
</evidence>
<dbReference type="SUPFAM" id="SSF81296">
    <property type="entry name" value="E set domains"/>
    <property type="match status" value="1"/>
</dbReference>